<evidence type="ECO:0000256" key="14">
    <source>
        <dbReference type="SAM" id="MobiDB-lite"/>
    </source>
</evidence>
<feature type="compositionally biased region" description="Low complexity" evidence="14">
    <location>
        <begin position="282"/>
        <end position="301"/>
    </location>
</feature>
<evidence type="ECO:0000313" key="17">
    <source>
        <dbReference type="Proteomes" id="UP000813444"/>
    </source>
</evidence>
<evidence type="ECO:0000256" key="12">
    <source>
        <dbReference type="ARBA" id="ARBA00069581"/>
    </source>
</evidence>
<feature type="transmembrane region" description="Helical" evidence="15">
    <location>
        <begin position="59"/>
        <end position="83"/>
    </location>
</feature>
<evidence type="ECO:0000313" key="16">
    <source>
        <dbReference type="EMBL" id="KAH7311582.1"/>
    </source>
</evidence>
<evidence type="ECO:0000256" key="7">
    <source>
        <dbReference type="ARBA" id="ARBA00022989"/>
    </source>
</evidence>
<dbReference type="GO" id="GO:0005216">
    <property type="term" value="F:monoatomic ion channel activity"/>
    <property type="evidence" value="ECO:0007669"/>
    <property type="project" value="InterPro"/>
</dbReference>
<dbReference type="GO" id="GO:0005886">
    <property type="term" value="C:plasma membrane"/>
    <property type="evidence" value="ECO:0007669"/>
    <property type="project" value="TreeGrafter"/>
</dbReference>
<evidence type="ECO:0000256" key="10">
    <source>
        <dbReference type="ARBA" id="ARBA00023136"/>
    </source>
</evidence>
<proteinExistence type="inferred from homology"/>
<evidence type="ECO:0000256" key="2">
    <source>
        <dbReference type="ARBA" id="ARBA00008130"/>
    </source>
</evidence>
<evidence type="ECO:0000256" key="15">
    <source>
        <dbReference type="SAM" id="Phobius"/>
    </source>
</evidence>
<dbReference type="SUPFAM" id="SSF81321">
    <property type="entry name" value="Family A G protein-coupled receptor-like"/>
    <property type="match status" value="1"/>
</dbReference>
<dbReference type="SMART" id="SM01021">
    <property type="entry name" value="Bac_rhodopsin"/>
    <property type="match status" value="1"/>
</dbReference>
<keyword evidence="10 15" id="KW-0472">Membrane</keyword>
<dbReference type="InterPro" id="IPR001425">
    <property type="entry name" value="Arc/bac/fun_rhodopsins"/>
</dbReference>
<evidence type="ECO:0000256" key="4">
    <source>
        <dbReference type="ARBA" id="ARBA00022606"/>
    </source>
</evidence>
<sequence>MPNRALAVNQRVFENANLAITTHGSDWYFAVCAVMSASFLAVVVLTFRKPRRDRLFHYMSAGLLLVAAIAYFSMGSGLGQVPIEVEFRRGGSLRVAGTREIFWVRYVDWFITTPLLLLDLLLTAGLPWPTILMAILADEVMVVCGLVGALIPTTYKWGYFTFATVAFLYVVSVLVFDGRSHARAFGGEIQRTYMTCGVLLIGIWFLYPIAWGVSEGGNVIHPDSEAVFYGILDLIAKPVFTGLLLFGHRKIDPGVLGVAIREPGPMNSGHAEKHAIGQSTGVASAAAAHNGHGNGASSSGVQPTAAAHNGHHAAQTNLAPATVPTAV</sequence>
<evidence type="ECO:0000256" key="6">
    <source>
        <dbReference type="ARBA" id="ARBA00022925"/>
    </source>
</evidence>
<dbReference type="InterPro" id="IPR018229">
    <property type="entry name" value="Rhodopsin_retinal_BS"/>
</dbReference>
<evidence type="ECO:0000256" key="3">
    <source>
        <dbReference type="ARBA" id="ARBA00022543"/>
    </source>
</evidence>
<keyword evidence="4" id="KW-0716">Sensory transduction</keyword>
<keyword evidence="17" id="KW-1185">Reference proteome</keyword>
<dbReference type="GO" id="GO:0007602">
    <property type="term" value="P:phototransduction"/>
    <property type="evidence" value="ECO:0007669"/>
    <property type="project" value="UniProtKB-KW"/>
</dbReference>
<evidence type="ECO:0000256" key="13">
    <source>
        <dbReference type="ARBA" id="ARBA00078035"/>
    </source>
</evidence>
<accession>A0A8K0SLM5</accession>
<gene>
    <name evidence="16" type="ORF">B0I35DRAFT_470269</name>
</gene>
<dbReference type="PANTHER" id="PTHR28286:SF1">
    <property type="entry name" value="30 KDA HEAT SHOCK PROTEIN-RELATED"/>
    <property type="match status" value="1"/>
</dbReference>
<feature type="transmembrane region" description="Helical" evidence="15">
    <location>
        <begin position="226"/>
        <end position="246"/>
    </location>
</feature>
<keyword evidence="7 15" id="KW-1133">Transmembrane helix</keyword>
<reference evidence="16" key="1">
    <citation type="journal article" date="2021" name="Nat. Commun.">
        <title>Genetic determinants of endophytism in the Arabidopsis root mycobiome.</title>
        <authorList>
            <person name="Mesny F."/>
            <person name="Miyauchi S."/>
            <person name="Thiergart T."/>
            <person name="Pickel B."/>
            <person name="Atanasova L."/>
            <person name="Karlsson M."/>
            <person name="Huettel B."/>
            <person name="Barry K.W."/>
            <person name="Haridas S."/>
            <person name="Chen C."/>
            <person name="Bauer D."/>
            <person name="Andreopoulos W."/>
            <person name="Pangilinan J."/>
            <person name="LaButti K."/>
            <person name="Riley R."/>
            <person name="Lipzen A."/>
            <person name="Clum A."/>
            <person name="Drula E."/>
            <person name="Henrissat B."/>
            <person name="Kohler A."/>
            <person name="Grigoriev I.V."/>
            <person name="Martin F.M."/>
            <person name="Hacquard S."/>
        </authorList>
    </citation>
    <scope>NUCLEOTIDE SEQUENCE</scope>
    <source>
        <strain evidence="16">MPI-CAGE-CH-0235</strain>
    </source>
</reference>
<keyword evidence="5 15" id="KW-0812">Transmembrane</keyword>
<name>A0A8K0SLM5_9HYPO</name>
<dbReference type="GO" id="GO:0009881">
    <property type="term" value="F:photoreceptor activity"/>
    <property type="evidence" value="ECO:0007669"/>
    <property type="project" value="UniProtKB-KW"/>
</dbReference>
<feature type="transmembrane region" description="Helical" evidence="15">
    <location>
        <begin position="157"/>
        <end position="176"/>
    </location>
</feature>
<dbReference type="OrthoDB" id="10261467at2759"/>
<dbReference type="FunFam" id="1.20.1070.10:FF:000160">
    <property type="entry name" value="Related to Opsin-1"/>
    <property type="match status" value="1"/>
</dbReference>
<keyword evidence="3" id="KW-0600">Photoreceptor protein</keyword>
<feature type="transmembrane region" description="Helical" evidence="15">
    <location>
        <begin position="27"/>
        <end position="47"/>
    </location>
</feature>
<dbReference type="CDD" id="cd15239">
    <property type="entry name" value="7tm_YRO2_fungal-like"/>
    <property type="match status" value="1"/>
</dbReference>
<dbReference type="EMBL" id="JAGPNK010000011">
    <property type="protein sequence ID" value="KAH7311582.1"/>
    <property type="molecule type" value="Genomic_DNA"/>
</dbReference>
<dbReference type="GO" id="GO:0005783">
    <property type="term" value="C:endoplasmic reticulum"/>
    <property type="evidence" value="ECO:0007669"/>
    <property type="project" value="TreeGrafter"/>
</dbReference>
<comment type="similarity">
    <text evidence="2">Belongs to the archaeal/bacterial/fungal opsin family.</text>
</comment>
<evidence type="ECO:0000256" key="9">
    <source>
        <dbReference type="ARBA" id="ARBA00023016"/>
    </source>
</evidence>
<dbReference type="AlphaFoldDB" id="A0A8K0SLM5"/>
<dbReference type="PANTHER" id="PTHR28286">
    <property type="match status" value="1"/>
</dbReference>
<comment type="subcellular location">
    <subcellularLocation>
        <location evidence="1">Membrane</location>
        <topology evidence="1">Multi-pass membrane protein</topology>
    </subcellularLocation>
</comment>
<evidence type="ECO:0000256" key="1">
    <source>
        <dbReference type="ARBA" id="ARBA00004141"/>
    </source>
</evidence>
<protein>
    <recommendedName>
        <fullName evidence="12">Opsin-like protein carO</fullName>
    </recommendedName>
    <alternativeName>
        <fullName evidence="13">Carotenoid biosynthesis cluster protein O</fullName>
    </alternativeName>
</protein>
<dbReference type="Pfam" id="PF01036">
    <property type="entry name" value="Bac_rhodopsin"/>
    <property type="match status" value="1"/>
</dbReference>
<organism evidence="16 17">
    <name type="scientific">Stachybotrys elegans</name>
    <dbReference type="NCBI Taxonomy" id="80388"/>
    <lineage>
        <taxon>Eukaryota</taxon>
        <taxon>Fungi</taxon>
        <taxon>Dikarya</taxon>
        <taxon>Ascomycota</taxon>
        <taxon>Pezizomycotina</taxon>
        <taxon>Sordariomycetes</taxon>
        <taxon>Hypocreomycetidae</taxon>
        <taxon>Hypocreales</taxon>
        <taxon>Stachybotryaceae</taxon>
        <taxon>Stachybotrys</taxon>
    </lineage>
</organism>
<evidence type="ECO:0000256" key="5">
    <source>
        <dbReference type="ARBA" id="ARBA00022692"/>
    </source>
</evidence>
<dbReference type="Proteomes" id="UP000813444">
    <property type="component" value="Unassembled WGS sequence"/>
</dbReference>
<dbReference type="Gene3D" id="1.20.1070.10">
    <property type="entry name" value="Rhodopsin 7-helix transmembrane proteins"/>
    <property type="match status" value="1"/>
</dbReference>
<feature type="region of interest" description="Disordered" evidence="14">
    <location>
        <begin position="282"/>
        <end position="327"/>
    </location>
</feature>
<feature type="transmembrane region" description="Helical" evidence="15">
    <location>
        <begin position="196"/>
        <end position="214"/>
    </location>
</feature>
<dbReference type="InterPro" id="IPR043476">
    <property type="entry name" value="Yro2-like_7TM"/>
</dbReference>
<keyword evidence="6" id="KW-0681">Retinal protein</keyword>
<keyword evidence="8" id="KW-0157">Chromophore</keyword>
<keyword evidence="9" id="KW-0346">Stress response</keyword>
<evidence type="ECO:0000256" key="8">
    <source>
        <dbReference type="ARBA" id="ARBA00022991"/>
    </source>
</evidence>
<comment type="caution">
    <text evidence="16">The sequence shown here is derived from an EMBL/GenBank/DDBJ whole genome shotgun (WGS) entry which is preliminary data.</text>
</comment>
<dbReference type="PROSITE" id="PS00950">
    <property type="entry name" value="BACTERIAL_OPSIN_1"/>
    <property type="match status" value="1"/>
</dbReference>
<evidence type="ECO:0000256" key="11">
    <source>
        <dbReference type="ARBA" id="ARBA00023170"/>
    </source>
</evidence>
<dbReference type="PRINTS" id="PR00251">
    <property type="entry name" value="BACTRLOPSIN"/>
</dbReference>
<keyword evidence="11" id="KW-0675">Receptor</keyword>